<dbReference type="Proteomes" id="UP000515295">
    <property type="component" value="Segment"/>
</dbReference>
<gene>
    <name evidence="2" type="ORF">S1_00030</name>
</gene>
<dbReference type="InterPro" id="IPR006528">
    <property type="entry name" value="Phage_head_morphogenesis_dom"/>
</dbReference>
<proteinExistence type="predicted"/>
<dbReference type="Pfam" id="PF04233">
    <property type="entry name" value="Phage_Mu_F"/>
    <property type="match status" value="1"/>
</dbReference>
<evidence type="ECO:0000259" key="1">
    <source>
        <dbReference type="Pfam" id="PF04233"/>
    </source>
</evidence>
<evidence type="ECO:0000313" key="3">
    <source>
        <dbReference type="Proteomes" id="UP000515295"/>
    </source>
</evidence>
<accession>A0A7G5B7S4</accession>
<protein>
    <recommendedName>
        <fullName evidence="1">Phage head morphogenesis domain-containing protein</fullName>
    </recommendedName>
</protein>
<sequence length="289" mass="32462">MSKRVPLRAPGKREITLAAPRPNASTQAWYAKQMKQAIANMAASYEQGVRIAYERALASAERADIVVAAQDASVEQRAQARANKLFDELQALRDYWQKYFDKLAAKIAPEATALWEMDATRTWRGRLDAAGFTVKFQMTPAQRIVMEAKTRENVALIKSIPAQYHTQVEGTVLRGFTRGRDLNAISEELQKRHKITQGRAAFIARDQSNKATAEFNATRQDELGITEGIWQHSSAGKEPRPEHVKAGRERMRFDLRKGHDFGDGFGPVLPGIAINCRCTWRAVIPLLDD</sequence>
<reference evidence="2 3" key="1">
    <citation type="submission" date="2020-07" db="EMBL/GenBank/DDBJ databases">
        <title>Ralstonia phages.</title>
        <authorList>
            <person name="Trotereau A."/>
            <person name="Boyer C."/>
            <person name="Torres-Barcelo C."/>
        </authorList>
    </citation>
    <scope>NUCLEOTIDE SEQUENCE [LARGE SCALE GENOMIC DNA]</scope>
</reference>
<organism evidence="2 3">
    <name type="scientific">Ralstonia phage Adzire</name>
    <dbReference type="NCBI Taxonomy" id="2759711"/>
    <lineage>
        <taxon>Viruses</taxon>
        <taxon>Duplodnaviria</taxon>
        <taxon>Heunggongvirae</taxon>
        <taxon>Uroviricota</taxon>
        <taxon>Caudoviricetes</taxon>
        <taxon>Bakolyvirus</taxon>
        <taxon>Bakolyvirus simangalove</taxon>
    </lineage>
</organism>
<feature type="domain" description="Phage head morphogenesis" evidence="1">
    <location>
        <begin position="167"/>
        <end position="279"/>
    </location>
</feature>
<evidence type="ECO:0000313" key="2">
    <source>
        <dbReference type="EMBL" id="QMV32347.1"/>
    </source>
</evidence>
<name>A0A7G5B7S4_9CAUD</name>
<dbReference type="EMBL" id="MT740725">
    <property type="protein sequence ID" value="QMV32347.1"/>
    <property type="molecule type" value="Genomic_DNA"/>
</dbReference>